<dbReference type="SUPFAM" id="SSF51556">
    <property type="entry name" value="Metallo-dependent hydrolases"/>
    <property type="match status" value="1"/>
</dbReference>
<dbReference type="InterPro" id="IPR011059">
    <property type="entry name" value="Metal-dep_hydrolase_composite"/>
</dbReference>
<comment type="caution">
    <text evidence="3">The sequence shown here is derived from an EMBL/GenBank/DDBJ whole genome shotgun (WGS) entry which is preliminary data.</text>
</comment>
<dbReference type="PANTHER" id="PTHR43135:SF3">
    <property type="entry name" value="ALPHA-D-RIBOSE 1-METHYLPHOSPHONATE 5-TRIPHOSPHATE DIPHOSPHATASE"/>
    <property type="match status" value="1"/>
</dbReference>
<feature type="domain" description="Amidohydrolase-related" evidence="2">
    <location>
        <begin position="239"/>
        <end position="426"/>
    </location>
</feature>
<dbReference type="AlphaFoldDB" id="A0A832I4N5"/>
<dbReference type="InterPro" id="IPR051781">
    <property type="entry name" value="Metallo-dep_Hydrolase"/>
</dbReference>
<evidence type="ECO:0000313" key="3">
    <source>
        <dbReference type="EMBL" id="HGZ43534.1"/>
    </source>
</evidence>
<dbReference type="PANTHER" id="PTHR43135">
    <property type="entry name" value="ALPHA-D-RIBOSE 1-METHYLPHOSPHONATE 5-TRIPHOSPHATE DIPHOSPHATASE"/>
    <property type="match status" value="1"/>
</dbReference>
<proteinExistence type="predicted"/>
<dbReference type="InterPro" id="IPR032466">
    <property type="entry name" value="Metal_Hydrolase"/>
</dbReference>
<sequence>MSGLRTLRPRAATAALALAALLAAVPAARAENPVGTPRAGRIAFVGGTVHPASGPSLPVGTVVVRDGVIESVAPGASAPPDAAIVECRGKHVWPGLIAAVTAMGLTEIESVRGTQDWRELGDVNPNVRAEVQLSADSDHLSVTRLGGVTRALSVPRGGAIAGTSALLALSGWTWEDMTTRAPVALHVFWPNMTPQRSWWEQRSDEEQRRARDEAIAAIGRAFDDARAYWKAHDAAAARLAPRHDRDAKWDAMRRALAGEIPVAFHADGLNQIRAALAFAADQKLPRVILVGGHDAPLVADELKRRRIPVIVAGTLALPRRAHEPYDEAFTVPARLAAAGVEFAIADEGTAGALMNARNLGHHAAMAAAFGLPREEALRAVTLHPARILGVGDRLGSLEPGKIADLVVTDGDLLDVTTRVEQVWIGGVETPMVSRQTRLFEKYDARPRGPKARPR</sequence>
<organism evidence="3">
    <name type="scientific">Eiseniibacteriota bacterium</name>
    <dbReference type="NCBI Taxonomy" id="2212470"/>
    <lineage>
        <taxon>Bacteria</taxon>
        <taxon>Candidatus Eiseniibacteriota</taxon>
    </lineage>
</organism>
<feature type="chain" id="PRO_5032658427" description="Amidohydrolase-related domain-containing protein" evidence="1">
    <location>
        <begin position="31"/>
        <end position="454"/>
    </location>
</feature>
<dbReference type="EMBL" id="DSQF01000018">
    <property type="protein sequence ID" value="HGZ43534.1"/>
    <property type="molecule type" value="Genomic_DNA"/>
</dbReference>
<dbReference type="Pfam" id="PF01979">
    <property type="entry name" value="Amidohydro_1"/>
    <property type="match status" value="1"/>
</dbReference>
<reference evidence="3" key="1">
    <citation type="journal article" date="2020" name="mSystems">
        <title>Genome- and Community-Level Interaction Insights into Carbon Utilization and Element Cycling Functions of Hydrothermarchaeota in Hydrothermal Sediment.</title>
        <authorList>
            <person name="Zhou Z."/>
            <person name="Liu Y."/>
            <person name="Xu W."/>
            <person name="Pan J."/>
            <person name="Luo Z.H."/>
            <person name="Li M."/>
        </authorList>
    </citation>
    <scope>NUCLEOTIDE SEQUENCE [LARGE SCALE GENOMIC DNA]</scope>
    <source>
        <strain evidence="3">SpSt-381</strain>
    </source>
</reference>
<feature type="signal peptide" evidence="1">
    <location>
        <begin position="1"/>
        <end position="30"/>
    </location>
</feature>
<dbReference type="Gene3D" id="3.20.20.140">
    <property type="entry name" value="Metal-dependent hydrolases"/>
    <property type="match status" value="1"/>
</dbReference>
<accession>A0A832I4N5</accession>
<name>A0A832I4N5_UNCEI</name>
<gene>
    <name evidence="3" type="ORF">ENR23_08935</name>
</gene>
<dbReference type="GO" id="GO:0016810">
    <property type="term" value="F:hydrolase activity, acting on carbon-nitrogen (but not peptide) bonds"/>
    <property type="evidence" value="ECO:0007669"/>
    <property type="project" value="InterPro"/>
</dbReference>
<keyword evidence="1" id="KW-0732">Signal</keyword>
<dbReference type="SUPFAM" id="SSF51338">
    <property type="entry name" value="Composite domain of metallo-dependent hydrolases"/>
    <property type="match status" value="1"/>
</dbReference>
<evidence type="ECO:0000256" key="1">
    <source>
        <dbReference type="SAM" id="SignalP"/>
    </source>
</evidence>
<evidence type="ECO:0000259" key="2">
    <source>
        <dbReference type="Pfam" id="PF01979"/>
    </source>
</evidence>
<dbReference type="InterPro" id="IPR006680">
    <property type="entry name" value="Amidohydro-rel"/>
</dbReference>
<protein>
    <recommendedName>
        <fullName evidence="2">Amidohydrolase-related domain-containing protein</fullName>
    </recommendedName>
</protein>